<protein>
    <recommendedName>
        <fullName evidence="4">Protein kinase domain-containing protein</fullName>
    </recommendedName>
</protein>
<accession>A0A319CY46</accession>
<name>A0A319CY46_9EURO</name>
<dbReference type="VEuPathDB" id="FungiDB:BO71DRAFT_402777"/>
<dbReference type="InterPro" id="IPR011009">
    <property type="entry name" value="Kinase-like_dom_sf"/>
</dbReference>
<feature type="compositionally biased region" description="Basic and acidic residues" evidence="1">
    <location>
        <begin position="199"/>
        <end position="216"/>
    </location>
</feature>
<evidence type="ECO:0000256" key="1">
    <source>
        <dbReference type="SAM" id="MobiDB-lite"/>
    </source>
</evidence>
<evidence type="ECO:0000313" key="3">
    <source>
        <dbReference type="Proteomes" id="UP000247810"/>
    </source>
</evidence>
<dbReference type="OrthoDB" id="2156052at2759"/>
<evidence type="ECO:0008006" key="4">
    <source>
        <dbReference type="Google" id="ProtNLM"/>
    </source>
</evidence>
<organism evidence="2 3">
    <name type="scientific">Aspergillus ellipticus CBS 707.79</name>
    <dbReference type="NCBI Taxonomy" id="1448320"/>
    <lineage>
        <taxon>Eukaryota</taxon>
        <taxon>Fungi</taxon>
        <taxon>Dikarya</taxon>
        <taxon>Ascomycota</taxon>
        <taxon>Pezizomycotina</taxon>
        <taxon>Eurotiomycetes</taxon>
        <taxon>Eurotiomycetidae</taxon>
        <taxon>Eurotiales</taxon>
        <taxon>Aspergillaceae</taxon>
        <taxon>Aspergillus</taxon>
        <taxon>Aspergillus subgen. Circumdati</taxon>
    </lineage>
</organism>
<keyword evidence="3" id="KW-1185">Reference proteome</keyword>
<sequence length="239" mass="27366">MGLVKGGKLDQQCPNVLDHGVDRHRPTPSTLICRLDRQFFSDHQQLDTQLGCESLHVHGSRGALFKITLWSHGYTFVGKGAPVEFVASSKHEELIYSHLAPIQGLYVPVLLGSLRLRHPFSYDGIAEIVHLMFMNCVGRSFADQHDDFDRCQQLQKAEKSLQAIHKLNVLQGDPITGNMVEENGRVMFIDFERAKLQPRREPLGDISHNREPEQAKSPKSHCQYEYFEREKQRMRHGIQ</sequence>
<gene>
    <name evidence="2" type="ORF">BO71DRAFT_402777</name>
</gene>
<dbReference type="STRING" id="1448320.A0A319CY46"/>
<proteinExistence type="predicted"/>
<dbReference type="Proteomes" id="UP000247810">
    <property type="component" value="Unassembled WGS sequence"/>
</dbReference>
<dbReference type="SUPFAM" id="SSF56112">
    <property type="entry name" value="Protein kinase-like (PK-like)"/>
    <property type="match status" value="1"/>
</dbReference>
<dbReference type="EMBL" id="KZ826011">
    <property type="protein sequence ID" value="PYH89800.1"/>
    <property type="molecule type" value="Genomic_DNA"/>
</dbReference>
<evidence type="ECO:0000313" key="2">
    <source>
        <dbReference type="EMBL" id="PYH89800.1"/>
    </source>
</evidence>
<reference evidence="2 3" key="1">
    <citation type="submission" date="2018-02" db="EMBL/GenBank/DDBJ databases">
        <title>The genomes of Aspergillus section Nigri reveals drivers in fungal speciation.</title>
        <authorList>
            <consortium name="DOE Joint Genome Institute"/>
            <person name="Vesth T.C."/>
            <person name="Nybo J."/>
            <person name="Theobald S."/>
            <person name="Brandl J."/>
            <person name="Frisvad J.C."/>
            <person name="Nielsen K.F."/>
            <person name="Lyhne E.K."/>
            <person name="Kogle M.E."/>
            <person name="Kuo A."/>
            <person name="Riley R."/>
            <person name="Clum A."/>
            <person name="Nolan M."/>
            <person name="Lipzen A."/>
            <person name="Salamov A."/>
            <person name="Henrissat B."/>
            <person name="Wiebenga A."/>
            <person name="De vries R.P."/>
            <person name="Grigoriev I.V."/>
            <person name="Mortensen U.H."/>
            <person name="Andersen M.R."/>
            <person name="Baker S.E."/>
        </authorList>
    </citation>
    <scope>NUCLEOTIDE SEQUENCE [LARGE SCALE GENOMIC DNA]</scope>
    <source>
        <strain evidence="2 3">CBS 707.79</strain>
    </source>
</reference>
<dbReference type="AlphaFoldDB" id="A0A319CY46"/>
<feature type="region of interest" description="Disordered" evidence="1">
    <location>
        <begin position="199"/>
        <end position="222"/>
    </location>
</feature>